<dbReference type="InterPro" id="IPR036291">
    <property type="entry name" value="NAD(P)-bd_dom_sf"/>
</dbReference>
<keyword evidence="2" id="KW-0560">Oxidoreductase</keyword>
<organism evidence="4 5">
    <name type="scientific">Nocardioides oleivorans</name>
    <dbReference type="NCBI Taxonomy" id="273676"/>
    <lineage>
        <taxon>Bacteria</taxon>
        <taxon>Bacillati</taxon>
        <taxon>Actinomycetota</taxon>
        <taxon>Actinomycetes</taxon>
        <taxon>Propionibacteriales</taxon>
        <taxon>Nocardioidaceae</taxon>
        <taxon>Nocardioides</taxon>
    </lineage>
</organism>
<comment type="similarity">
    <text evidence="1 3">Belongs to the short-chain dehydrogenases/reductases (SDR) family.</text>
</comment>
<dbReference type="PANTHER" id="PTHR43976:SF16">
    <property type="entry name" value="SHORT-CHAIN DEHYDROGENASE_REDUCTASE FAMILY PROTEIN"/>
    <property type="match status" value="1"/>
</dbReference>
<sequence length="281" mass="29724">MDDLRTWFITGAGRGLGLALTRAALDAGHRVVATSRSGAVPLQHEHLSTPVLDVRDRSACHEVVARAVRDHGRLDVLVNNAGHGLVGAAEEVDEDEARSIVDVDLLGPLWLTQAVLPVMRSQGHGHVVQVSSVGGVGAMPFLGLYNAAKWGLEGFSEALAAEVRPFGIRVTLAEVGEMDTEWGTGSMRFAAPLRPYDTLREQVLGSADVPWESEPGATGGGCDPAVVADALLAHVADHSDDRLRVLLGDDAPGQVATVLRARHEDYARDPRYVAAVATGTS</sequence>
<dbReference type="Proteomes" id="UP000294071">
    <property type="component" value="Unassembled WGS sequence"/>
</dbReference>
<comment type="caution">
    <text evidence="4">The sequence shown here is derived from an EMBL/GenBank/DDBJ whole genome shotgun (WGS) entry which is preliminary data.</text>
</comment>
<accession>A0A4Q2S4T8</accession>
<dbReference type="PRINTS" id="PR00081">
    <property type="entry name" value="GDHRDH"/>
</dbReference>
<proteinExistence type="inferred from homology"/>
<gene>
    <name evidence="4" type="ORF">EUA93_14040</name>
</gene>
<evidence type="ECO:0000256" key="2">
    <source>
        <dbReference type="ARBA" id="ARBA00023002"/>
    </source>
</evidence>
<dbReference type="PROSITE" id="PS00061">
    <property type="entry name" value="ADH_SHORT"/>
    <property type="match status" value="1"/>
</dbReference>
<dbReference type="Pfam" id="PF00106">
    <property type="entry name" value="adh_short"/>
    <property type="match status" value="1"/>
</dbReference>
<dbReference type="AlphaFoldDB" id="A0A4Q2S4T8"/>
<dbReference type="PANTHER" id="PTHR43976">
    <property type="entry name" value="SHORT CHAIN DEHYDROGENASE"/>
    <property type="match status" value="1"/>
</dbReference>
<dbReference type="Gene3D" id="3.40.50.720">
    <property type="entry name" value="NAD(P)-binding Rossmann-like Domain"/>
    <property type="match status" value="1"/>
</dbReference>
<keyword evidence="5" id="KW-1185">Reference proteome</keyword>
<dbReference type="SUPFAM" id="SSF51735">
    <property type="entry name" value="NAD(P)-binding Rossmann-fold domains"/>
    <property type="match status" value="1"/>
</dbReference>
<dbReference type="InterPro" id="IPR002347">
    <property type="entry name" value="SDR_fam"/>
</dbReference>
<dbReference type="RefSeq" id="WP_129400699.1">
    <property type="nucleotide sequence ID" value="NZ_SDWT01000001.1"/>
</dbReference>
<name>A0A4Q2S4T8_9ACTN</name>
<dbReference type="GO" id="GO:0016491">
    <property type="term" value="F:oxidoreductase activity"/>
    <property type="evidence" value="ECO:0007669"/>
    <property type="project" value="UniProtKB-KW"/>
</dbReference>
<protein>
    <submittedName>
        <fullName evidence="4">SDR family NAD(P)-dependent oxidoreductase</fullName>
    </submittedName>
</protein>
<dbReference type="EMBL" id="SDWT01000001">
    <property type="protein sequence ID" value="RYB95359.1"/>
    <property type="molecule type" value="Genomic_DNA"/>
</dbReference>
<evidence type="ECO:0000256" key="1">
    <source>
        <dbReference type="ARBA" id="ARBA00006484"/>
    </source>
</evidence>
<evidence type="ECO:0000256" key="3">
    <source>
        <dbReference type="RuleBase" id="RU000363"/>
    </source>
</evidence>
<evidence type="ECO:0000313" key="4">
    <source>
        <dbReference type="EMBL" id="RYB95359.1"/>
    </source>
</evidence>
<evidence type="ECO:0000313" key="5">
    <source>
        <dbReference type="Proteomes" id="UP000294071"/>
    </source>
</evidence>
<reference evidence="4 5" key="1">
    <citation type="submission" date="2019-01" db="EMBL/GenBank/DDBJ databases">
        <title>Novel species of Nocardioides.</title>
        <authorList>
            <person name="Liu Q."/>
            <person name="Xin Y.-H."/>
        </authorList>
    </citation>
    <scope>NUCLEOTIDE SEQUENCE [LARGE SCALE GENOMIC DNA]</scope>
    <source>
        <strain evidence="4 5">CGMCC 4.6882</strain>
    </source>
</reference>
<dbReference type="OrthoDB" id="9792003at2"/>
<dbReference type="InterPro" id="IPR020904">
    <property type="entry name" value="Sc_DH/Rdtase_CS"/>
</dbReference>
<dbReference type="PRINTS" id="PR00080">
    <property type="entry name" value="SDRFAMILY"/>
</dbReference>
<dbReference type="InterPro" id="IPR051911">
    <property type="entry name" value="SDR_oxidoreductase"/>
</dbReference>